<dbReference type="EMBL" id="DROD01000582">
    <property type="protein sequence ID" value="HHJ53332.1"/>
    <property type="molecule type" value="Genomic_DNA"/>
</dbReference>
<dbReference type="PANTHER" id="PTHR43739">
    <property type="entry name" value="XYLOGLUCANASE (EUROFUNG)"/>
    <property type="match status" value="1"/>
</dbReference>
<dbReference type="GO" id="GO:0010411">
    <property type="term" value="P:xyloglucan metabolic process"/>
    <property type="evidence" value="ECO:0007669"/>
    <property type="project" value="TreeGrafter"/>
</dbReference>
<dbReference type="Proteomes" id="UP000886124">
    <property type="component" value="Unassembled WGS sequence"/>
</dbReference>
<protein>
    <submittedName>
        <fullName evidence="1">T9SS type A sorting domain-containing protein</fullName>
    </submittedName>
</protein>
<organism evidence="1">
    <name type="scientific">Caldithrix abyssi</name>
    <dbReference type="NCBI Taxonomy" id="187145"/>
    <lineage>
        <taxon>Bacteria</taxon>
        <taxon>Pseudomonadati</taxon>
        <taxon>Calditrichota</taxon>
        <taxon>Calditrichia</taxon>
        <taxon>Calditrichales</taxon>
        <taxon>Calditrichaceae</taxon>
        <taxon>Caldithrix</taxon>
    </lineage>
</organism>
<dbReference type="Gene3D" id="2.130.10.10">
    <property type="entry name" value="YVTN repeat-like/Quinoprotein amine dehydrogenase"/>
    <property type="match status" value="4"/>
</dbReference>
<dbReference type="Gene3D" id="2.60.40.4070">
    <property type="match status" value="1"/>
</dbReference>
<dbReference type="NCBIfam" id="TIGR04183">
    <property type="entry name" value="Por_Secre_tail"/>
    <property type="match status" value="1"/>
</dbReference>
<dbReference type="AlphaFoldDB" id="A0A7V5PQE9"/>
<accession>A0A7V5PQE9</accession>
<evidence type="ECO:0000313" key="1">
    <source>
        <dbReference type="EMBL" id="HHJ53332.1"/>
    </source>
</evidence>
<dbReference type="CDD" id="cd15482">
    <property type="entry name" value="Sialidase_non-viral"/>
    <property type="match status" value="2"/>
</dbReference>
<name>A0A7V5PQE9_CALAY</name>
<sequence length="847" mass="92897">MIRVFLLVLLIVSFLPAQEWVLKMENRSENFYEIQKEFYRYWNGRKITRGDGWKQFKRWEWFWEPRVYPDGNFPPPDQIQRALAQSPLRKSQAVNNAADWTSLGPDSWVTVSYNPGIGRVNCVYVDSLNPNTLMIGAPSGGYWKSADGAATWRTTTDHLEALGVSSIAVHPRDANTIFIATGDGDGGNTYSIGVLKSTDGGETWQSTGLSWATTESHKISKLLINEQDPLIMLAAANNGIFRTEDGGDTWTNVISGDFKDMEFKPGDPNTVYACGRQFYRSADGGQTFSKVTSGLPRDFQVGRMAIAVTPGNDAYVYVLACDIIDNKFLGLYRSTNSGSSFGLQSDSPNILGYDVDGNDDSGQGWYDLAVAASPTNPEEVFVGGVNIWRSTDGGVTWSLNGYWYYPNQDYPYVHADIHALDFYGNTLYAGSDGGLWKTDDAGQNWEDLSFGLVITQFYRLGGYPADRGLVIAGTQDNGTNLLDSGTWTHVYGSDGMEAAINKNNPDTMYASYYNGGLMRSEDGGQSFHGITGDITESGAWVTPYVLSPQNPQVLFAGFENVWKSTNGGDNWTKISNFNVGTLSALALAESDSDYIYAASGSHIFRTTDGGNSWIEISGGLPVDSVSLTYIAVSDNDPDLLWVTFSGYKDGIKVYRSADGGSNWENISGSLPNLPVNCIAVEPMNANHPLYVGTDAGVYYRDDATGDWEAYNTNLPNVIVNELEIHSGSKTIKAASYGRGMWESPLQSTVSGLARGNNGPPAKFVLYPNSPNPFNPSTVIRYRIESAGRVQLDVFNTLGERVRVLANGVRQAGDYRVNFEADGLPSGVYYYRLTVNGASRVQKMILLR</sequence>
<comment type="caution">
    <text evidence="1">The sequence shown here is derived from an EMBL/GenBank/DDBJ whole genome shotgun (WGS) entry which is preliminary data.</text>
</comment>
<proteinExistence type="predicted"/>
<gene>
    <name evidence="1" type="ORF">ENJ89_09080</name>
</gene>
<dbReference type="InterPro" id="IPR015943">
    <property type="entry name" value="WD40/YVTN_repeat-like_dom_sf"/>
</dbReference>
<dbReference type="SUPFAM" id="SSF110296">
    <property type="entry name" value="Oligoxyloglucan reducing end-specific cellobiohydrolase"/>
    <property type="match status" value="3"/>
</dbReference>
<dbReference type="InterPro" id="IPR026444">
    <property type="entry name" value="Secre_tail"/>
</dbReference>
<dbReference type="InterPro" id="IPR052025">
    <property type="entry name" value="Xyloglucanase_GH74"/>
</dbReference>
<dbReference type="PANTHER" id="PTHR43739:SF5">
    <property type="entry name" value="EXO-ALPHA-SIALIDASE"/>
    <property type="match status" value="1"/>
</dbReference>
<reference evidence="1" key="1">
    <citation type="journal article" date="2020" name="mSystems">
        <title>Genome- and Community-Level Interaction Insights into Carbon Utilization and Element Cycling Functions of Hydrothermarchaeota in Hydrothermal Sediment.</title>
        <authorList>
            <person name="Zhou Z."/>
            <person name="Liu Y."/>
            <person name="Xu W."/>
            <person name="Pan J."/>
            <person name="Luo Z.H."/>
            <person name="Li M."/>
        </authorList>
    </citation>
    <scope>NUCLEOTIDE SEQUENCE [LARGE SCALE GENOMIC DNA]</scope>
    <source>
        <strain evidence="1">HyVt-527</strain>
    </source>
</reference>